<dbReference type="PANTHER" id="PTHR14388">
    <property type="entry name" value="T CELL-SPECIFIC ADAPTER PROTEIN TSAD"/>
    <property type="match status" value="1"/>
</dbReference>
<dbReference type="PANTHER" id="PTHR14388:SF17">
    <property type="entry name" value="SH2 DOMAIN-CONTAINING PROTEIN"/>
    <property type="match status" value="1"/>
</dbReference>
<dbReference type="SUPFAM" id="SSF55550">
    <property type="entry name" value="SH2 domain"/>
    <property type="match status" value="1"/>
</dbReference>
<evidence type="ECO:0000313" key="4">
    <source>
        <dbReference type="WBParaSite" id="jg4812.3"/>
    </source>
</evidence>
<dbReference type="SMART" id="SM00252">
    <property type="entry name" value="SH2"/>
    <property type="match status" value="1"/>
</dbReference>
<keyword evidence="3" id="KW-1185">Reference proteome</keyword>
<name>A0A915EB81_9BILA</name>
<dbReference type="AlphaFoldDB" id="A0A915EB81"/>
<keyword evidence="1" id="KW-0727">SH2 domain</keyword>
<dbReference type="Gene3D" id="3.30.505.10">
    <property type="entry name" value="SH2 domain"/>
    <property type="match status" value="1"/>
</dbReference>
<organism evidence="3 4">
    <name type="scientific">Ditylenchus dipsaci</name>
    <dbReference type="NCBI Taxonomy" id="166011"/>
    <lineage>
        <taxon>Eukaryota</taxon>
        <taxon>Metazoa</taxon>
        <taxon>Ecdysozoa</taxon>
        <taxon>Nematoda</taxon>
        <taxon>Chromadorea</taxon>
        <taxon>Rhabditida</taxon>
        <taxon>Tylenchina</taxon>
        <taxon>Tylenchomorpha</taxon>
        <taxon>Sphaerularioidea</taxon>
        <taxon>Anguinidae</taxon>
        <taxon>Anguininae</taxon>
        <taxon>Ditylenchus</taxon>
    </lineage>
</organism>
<dbReference type="PROSITE" id="PS50001">
    <property type="entry name" value="SH2"/>
    <property type="match status" value="1"/>
</dbReference>
<dbReference type="PRINTS" id="PR00401">
    <property type="entry name" value="SH2DOMAIN"/>
</dbReference>
<proteinExistence type="predicted"/>
<dbReference type="InterPro" id="IPR000980">
    <property type="entry name" value="SH2"/>
</dbReference>
<sequence length="331" mass="36776">MHLCDAAALNAYVLFNGGMTRRSFIVELADQLMQGQKERKADSKHWVNEGFRQIDELYKGLRKKATGHAETAPFHHCYICKKTGRGKNIWSCSKCEKQVCGDHATELVLCALCNGSPPALSSKTKPETTTMRTRQTPISQSGSSCYKCTKVVHFRCSICNSLACKDHRSKLNPSHCGDCEKNLPRPPKPKNRQAIIDWYKKVELPNGTGLDPKTGQPASWFHGIISRIGAEQLLANQPTGAFLVRVSERIWGYTVSYVVGDGTTKHFLVEKILGGYQFLGTNQLVHSSLYELVYYHQAAPITAKGKEILGKVVGQTSRQAPDYSDLIDNNS</sequence>
<dbReference type="WBParaSite" id="jg4812.3">
    <property type="protein sequence ID" value="jg4812.3"/>
    <property type="gene ID" value="jg4812"/>
</dbReference>
<evidence type="ECO:0000256" key="1">
    <source>
        <dbReference type="PROSITE-ProRule" id="PRU00191"/>
    </source>
</evidence>
<dbReference type="FunFam" id="3.30.505.10:FF:000096">
    <property type="entry name" value="SH2 domain-containing protein 4B-like"/>
    <property type="match status" value="1"/>
</dbReference>
<accession>A0A915EB81</accession>
<dbReference type="Proteomes" id="UP000887574">
    <property type="component" value="Unplaced"/>
</dbReference>
<dbReference type="GO" id="GO:0005737">
    <property type="term" value="C:cytoplasm"/>
    <property type="evidence" value="ECO:0007669"/>
    <property type="project" value="TreeGrafter"/>
</dbReference>
<evidence type="ECO:0000313" key="3">
    <source>
        <dbReference type="Proteomes" id="UP000887574"/>
    </source>
</evidence>
<evidence type="ECO:0000259" key="2">
    <source>
        <dbReference type="PROSITE" id="PS50001"/>
    </source>
</evidence>
<dbReference type="Pfam" id="PF00017">
    <property type="entry name" value="SH2"/>
    <property type="match status" value="1"/>
</dbReference>
<protein>
    <submittedName>
        <fullName evidence="4">SH2 domain-containing protein</fullName>
    </submittedName>
</protein>
<reference evidence="4" key="1">
    <citation type="submission" date="2022-11" db="UniProtKB">
        <authorList>
            <consortium name="WormBaseParasite"/>
        </authorList>
    </citation>
    <scope>IDENTIFICATION</scope>
</reference>
<dbReference type="InterPro" id="IPR036860">
    <property type="entry name" value="SH2_dom_sf"/>
</dbReference>
<feature type="domain" description="SH2" evidence="2">
    <location>
        <begin position="220"/>
        <end position="297"/>
    </location>
</feature>